<dbReference type="STRING" id="177437.HRM2_39390"/>
<dbReference type="KEGG" id="dat:HRM2_39390"/>
<dbReference type="FunFam" id="3.30.70.270:FF:000001">
    <property type="entry name" value="Diguanylate cyclase domain protein"/>
    <property type="match status" value="1"/>
</dbReference>
<accession>C0QBJ5</accession>
<evidence type="ECO:0000313" key="4">
    <source>
        <dbReference type="EMBL" id="ACN16997.1"/>
    </source>
</evidence>
<dbReference type="GO" id="GO:0052621">
    <property type="term" value="F:diguanylate cyclase activity"/>
    <property type="evidence" value="ECO:0007669"/>
    <property type="project" value="UniProtKB-EC"/>
</dbReference>
<sequence>MIIDIDYFKLYNDSYGHIQGDDCLTKVAQKIAKSLRKTDFVARYGGEEFVVVLPLEDMPGAVIAANKIVTNVANMKIPHKNSKASSVVTISLGLAKIEDTCRSMTELLNNADAALYKAKDEGRNRCIVYPSTDIISK</sequence>
<dbReference type="SMART" id="SM00267">
    <property type="entry name" value="GGDEF"/>
    <property type="match status" value="1"/>
</dbReference>
<dbReference type="Gene3D" id="3.30.70.270">
    <property type="match status" value="1"/>
</dbReference>
<dbReference type="NCBIfam" id="TIGR00254">
    <property type="entry name" value="GGDEF"/>
    <property type="match status" value="1"/>
</dbReference>
<dbReference type="PANTHER" id="PTHR45138:SF9">
    <property type="entry name" value="DIGUANYLATE CYCLASE DGCM-RELATED"/>
    <property type="match status" value="1"/>
</dbReference>
<proteinExistence type="predicted"/>
<dbReference type="InterPro" id="IPR000160">
    <property type="entry name" value="GGDEF_dom"/>
</dbReference>
<organism evidence="4 5">
    <name type="scientific">Desulforapulum autotrophicum (strain ATCC 43914 / DSM 3382 / VKM B-1955 / HRM2)</name>
    <name type="common">Desulfobacterium autotrophicum</name>
    <dbReference type="NCBI Taxonomy" id="177437"/>
    <lineage>
        <taxon>Bacteria</taxon>
        <taxon>Pseudomonadati</taxon>
        <taxon>Thermodesulfobacteriota</taxon>
        <taxon>Desulfobacteria</taxon>
        <taxon>Desulfobacterales</taxon>
        <taxon>Desulfobacteraceae</taxon>
        <taxon>Desulforapulum</taxon>
    </lineage>
</organism>
<gene>
    <name evidence="4" type="ordered locus">HRM2_39390</name>
</gene>
<name>C0QBJ5_DESAH</name>
<dbReference type="AlphaFoldDB" id="C0QBJ5"/>
<dbReference type="Proteomes" id="UP000000442">
    <property type="component" value="Chromosome"/>
</dbReference>
<dbReference type="HOGENOM" id="CLU_000445_11_16_7"/>
<dbReference type="PROSITE" id="PS50887">
    <property type="entry name" value="GGDEF"/>
    <property type="match status" value="1"/>
</dbReference>
<dbReference type="GO" id="GO:0043709">
    <property type="term" value="P:cell adhesion involved in single-species biofilm formation"/>
    <property type="evidence" value="ECO:0007669"/>
    <property type="project" value="TreeGrafter"/>
</dbReference>
<keyword evidence="5" id="KW-1185">Reference proteome</keyword>
<evidence type="ECO:0000313" key="5">
    <source>
        <dbReference type="Proteomes" id="UP000000442"/>
    </source>
</evidence>
<dbReference type="EMBL" id="CP001087">
    <property type="protein sequence ID" value="ACN16997.1"/>
    <property type="molecule type" value="Genomic_DNA"/>
</dbReference>
<dbReference type="InterPro" id="IPR050469">
    <property type="entry name" value="Diguanylate_Cyclase"/>
</dbReference>
<dbReference type="InterPro" id="IPR043128">
    <property type="entry name" value="Rev_trsase/Diguanyl_cyclase"/>
</dbReference>
<dbReference type="eggNOG" id="COG3706">
    <property type="taxonomic scope" value="Bacteria"/>
</dbReference>
<dbReference type="EC" id="2.7.7.65" evidence="1"/>
<dbReference type="InterPro" id="IPR029787">
    <property type="entry name" value="Nucleotide_cyclase"/>
</dbReference>
<dbReference type="PANTHER" id="PTHR45138">
    <property type="entry name" value="REGULATORY COMPONENTS OF SENSORY TRANSDUCTION SYSTEM"/>
    <property type="match status" value="1"/>
</dbReference>
<reference evidence="4 5" key="1">
    <citation type="journal article" date="2009" name="Environ. Microbiol.">
        <title>Genome sequence of Desulfobacterium autotrophicum HRM2, a marine sulfate reducer oxidizing organic carbon completely to carbon dioxide.</title>
        <authorList>
            <person name="Strittmatter A.W."/>
            <person name="Liesegang H."/>
            <person name="Rabus R."/>
            <person name="Decker I."/>
            <person name="Amann J."/>
            <person name="Andres S."/>
            <person name="Henne A."/>
            <person name="Fricke W.F."/>
            <person name="Martinez-Arias R."/>
            <person name="Bartels D."/>
            <person name="Goesmann A."/>
            <person name="Krause L."/>
            <person name="Puehler A."/>
            <person name="Klenk H.P."/>
            <person name="Richter M."/>
            <person name="Schuler M."/>
            <person name="Gloeckner F.O."/>
            <person name="Meyerdierks A."/>
            <person name="Gottschalk G."/>
            <person name="Amann R."/>
        </authorList>
    </citation>
    <scope>NUCLEOTIDE SEQUENCE [LARGE SCALE GENOMIC DNA]</scope>
    <source>
        <strain evidence="5">ATCC 43914 / DSM 3382 / HRM2</strain>
    </source>
</reference>
<dbReference type="GO" id="GO:0005886">
    <property type="term" value="C:plasma membrane"/>
    <property type="evidence" value="ECO:0007669"/>
    <property type="project" value="TreeGrafter"/>
</dbReference>
<dbReference type="CDD" id="cd01949">
    <property type="entry name" value="GGDEF"/>
    <property type="match status" value="1"/>
</dbReference>
<protein>
    <recommendedName>
        <fullName evidence="1">diguanylate cyclase</fullName>
        <ecNumber evidence="1">2.7.7.65</ecNumber>
    </recommendedName>
</protein>
<evidence type="ECO:0000259" key="3">
    <source>
        <dbReference type="PROSITE" id="PS50887"/>
    </source>
</evidence>
<dbReference type="Pfam" id="PF00990">
    <property type="entry name" value="GGDEF"/>
    <property type="match status" value="1"/>
</dbReference>
<evidence type="ECO:0000256" key="2">
    <source>
        <dbReference type="ARBA" id="ARBA00034247"/>
    </source>
</evidence>
<evidence type="ECO:0000256" key="1">
    <source>
        <dbReference type="ARBA" id="ARBA00012528"/>
    </source>
</evidence>
<feature type="domain" description="GGDEF" evidence="3">
    <location>
        <begin position="1"/>
        <end position="131"/>
    </location>
</feature>
<dbReference type="GO" id="GO:1902201">
    <property type="term" value="P:negative regulation of bacterial-type flagellum-dependent cell motility"/>
    <property type="evidence" value="ECO:0007669"/>
    <property type="project" value="TreeGrafter"/>
</dbReference>
<comment type="catalytic activity">
    <reaction evidence="2">
        <text>2 GTP = 3',3'-c-di-GMP + 2 diphosphate</text>
        <dbReference type="Rhea" id="RHEA:24898"/>
        <dbReference type="ChEBI" id="CHEBI:33019"/>
        <dbReference type="ChEBI" id="CHEBI:37565"/>
        <dbReference type="ChEBI" id="CHEBI:58805"/>
        <dbReference type="EC" id="2.7.7.65"/>
    </reaction>
</comment>
<dbReference type="SUPFAM" id="SSF55073">
    <property type="entry name" value="Nucleotide cyclase"/>
    <property type="match status" value="1"/>
</dbReference>